<keyword evidence="1" id="KW-0812">Transmembrane</keyword>
<sequence length="289" mass="29164">MRLEAQSAAIRELFPADYADLALAVTELGGSTGAMIVLALLFWLSSRHRRNTALIVSYAFAGLALLVALKSLIGLPRPPDAVLLPGAAGEADGYGFPSGHAFAAVVVYGGLLSAFDRRRDPRAVLAVGAVVVAVSLSRVVLGVHYLGDVIAGAAIGLAFLPAMNRLTRGDPTRGFAIAVVLSLSALAVAGATEDALLGFGGSVGGVLATLGIDDYGVPALRSRLEAATLVGLGAGGTVGVRALEAAVAVAPLLAGLYAVLVAWILLAPSAVARCSTAVFDSLAQRRGAS</sequence>
<dbReference type="Gene3D" id="1.20.144.10">
    <property type="entry name" value="Phosphatidic acid phosphatase type 2/haloperoxidase"/>
    <property type="match status" value="1"/>
</dbReference>
<feature type="transmembrane region" description="Helical" evidence="1">
    <location>
        <begin position="174"/>
        <end position="192"/>
    </location>
</feature>
<evidence type="ECO:0000313" key="3">
    <source>
        <dbReference type="EMBL" id="RKD97952.1"/>
    </source>
</evidence>
<dbReference type="SMART" id="SM00014">
    <property type="entry name" value="acidPPc"/>
    <property type="match status" value="1"/>
</dbReference>
<name>A0A419WR79_9EURY</name>
<dbReference type="Pfam" id="PF01569">
    <property type="entry name" value="PAP2"/>
    <property type="match status" value="1"/>
</dbReference>
<dbReference type="RefSeq" id="WP_120243428.1">
    <property type="nucleotide sequence ID" value="NZ_RAPO01000001.1"/>
</dbReference>
<evidence type="ECO:0000313" key="4">
    <source>
        <dbReference type="Proteomes" id="UP000283805"/>
    </source>
</evidence>
<dbReference type="PANTHER" id="PTHR14969:SF13">
    <property type="entry name" value="AT30094P"/>
    <property type="match status" value="1"/>
</dbReference>
<proteinExistence type="predicted"/>
<keyword evidence="1" id="KW-0472">Membrane</keyword>
<feature type="transmembrane region" description="Helical" evidence="1">
    <location>
        <begin position="245"/>
        <end position="266"/>
    </location>
</feature>
<gene>
    <name evidence="3" type="ORF">ATJ93_0950</name>
</gene>
<dbReference type="OrthoDB" id="10182at2157"/>
<dbReference type="InterPro" id="IPR000326">
    <property type="entry name" value="PAP2/HPO"/>
</dbReference>
<keyword evidence="1" id="KW-1133">Transmembrane helix</keyword>
<feature type="transmembrane region" description="Helical" evidence="1">
    <location>
        <begin position="55"/>
        <end position="73"/>
    </location>
</feature>
<protein>
    <submittedName>
        <fullName evidence="3">PAP2 superfamily protein</fullName>
    </submittedName>
</protein>
<reference evidence="3 4" key="1">
    <citation type="submission" date="2018-09" db="EMBL/GenBank/DDBJ databases">
        <title>Genomic Encyclopedia of Archaeal and Bacterial Type Strains, Phase II (KMG-II): from individual species to whole genera.</title>
        <authorList>
            <person name="Goeker M."/>
        </authorList>
    </citation>
    <scope>NUCLEOTIDE SEQUENCE [LARGE SCALE GENOMIC DNA]</scope>
    <source>
        <strain evidence="3 4">DSM 13151</strain>
    </source>
</reference>
<comment type="caution">
    <text evidence="3">The sequence shown here is derived from an EMBL/GenBank/DDBJ whole genome shotgun (WGS) entry which is preliminary data.</text>
</comment>
<keyword evidence="4" id="KW-1185">Reference proteome</keyword>
<feature type="transmembrane region" description="Helical" evidence="1">
    <location>
        <begin position="149"/>
        <end position="167"/>
    </location>
</feature>
<dbReference type="SUPFAM" id="SSF48317">
    <property type="entry name" value="Acid phosphatase/Vanadium-dependent haloperoxidase"/>
    <property type="match status" value="1"/>
</dbReference>
<dbReference type="AlphaFoldDB" id="A0A419WR79"/>
<feature type="domain" description="Phosphatidic acid phosphatase type 2/haloperoxidase" evidence="2">
    <location>
        <begin position="52"/>
        <end position="164"/>
    </location>
</feature>
<organism evidence="3 4">
    <name type="scientific">Halopiger aswanensis</name>
    <dbReference type="NCBI Taxonomy" id="148449"/>
    <lineage>
        <taxon>Archaea</taxon>
        <taxon>Methanobacteriati</taxon>
        <taxon>Methanobacteriota</taxon>
        <taxon>Stenosarchaea group</taxon>
        <taxon>Halobacteria</taxon>
        <taxon>Halobacteriales</taxon>
        <taxon>Natrialbaceae</taxon>
        <taxon>Halopiger</taxon>
    </lineage>
</organism>
<dbReference type="EMBL" id="RAPO01000001">
    <property type="protein sequence ID" value="RKD97952.1"/>
    <property type="molecule type" value="Genomic_DNA"/>
</dbReference>
<feature type="transmembrane region" description="Helical" evidence="1">
    <location>
        <begin position="21"/>
        <end position="43"/>
    </location>
</feature>
<accession>A0A419WR79</accession>
<dbReference type="InterPro" id="IPR036938">
    <property type="entry name" value="PAP2/HPO_sf"/>
</dbReference>
<evidence type="ECO:0000259" key="2">
    <source>
        <dbReference type="SMART" id="SM00014"/>
    </source>
</evidence>
<evidence type="ECO:0000256" key="1">
    <source>
        <dbReference type="SAM" id="Phobius"/>
    </source>
</evidence>
<dbReference type="PANTHER" id="PTHR14969">
    <property type="entry name" value="SPHINGOSINE-1-PHOSPHATE PHOSPHOHYDROLASE"/>
    <property type="match status" value="1"/>
</dbReference>
<feature type="transmembrane region" description="Helical" evidence="1">
    <location>
        <begin position="93"/>
        <end position="111"/>
    </location>
</feature>
<dbReference type="Proteomes" id="UP000283805">
    <property type="component" value="Unassembled WGS sequence"/>
</dbReference>
<feature type="transmembrane region" description="Helical" evidence="1">
    <location>
        <begin position="123"/>
        <end position="143"/>
    </location>
</feature>